<accession>A0A4T0VVZ0</accession>
<gene>
    <name evidence="4" type="ORF">CH35J_007374</name>
</gene>
<dbReference type="GO" id="GO:0008270">
    <property type="term" value="F:zinc ion binding"/>
    <property type="evidence" value="ECO:0007669"/>
    <property type="project" value="InterPro"/>
</dbReference>
<dbReference type="PROSITE" id="PS50048">
    <property type="entry name" value="ZN2_CY6_FUNGAL_2"/>
    <property type="match status" value="1"/>
</dbReference>
<dbReference type="OrthoDB" id="4356994at2759"/>
<dbReference type="InterPro" id="IPR036864">
    <property type="entry name" value="Zn2-C6_fun-type_DNA-bd_sf"/>
</dbReference>
<dbReference type="InterPro" id="IPR050797">
    <property type="entry name" value="Carb_Metab_Trans_Reg"/>
</dbReference>
<dbReference type="Proteomes" id="UP000305883">
    <property type="component" value="Unassembled WGS sequence"/>
</dbReference>
<evidence type="ECO:0000256" key="1">
    <source>
        <dbReference type="ARBA" id="ARBA00023242"/>
    </source>
</evidence>
<dbReference type="AlphaFoldDB" id="A0A4T0VVZ0"/>
<dbReference type="InterPro" id="IPR001138">
    <property type="entry name" value="Zn2Cys6_DnaBD"/>
</dbReference>
<feature type="domain" description="Zn(2)-C6 fungal-type" evidence="3">
    <location>
        <begin position="8"/>
        <end position="39"/>
    </location>
</feature>
<name>A0A4T0VVZ0_9PEZI</name>
<dbReference type="PANTHER" id="PTHR31668">
    <property type="entry name" value="GLUCOSE TRANSPORT TRANSCRIPTION REGULATOR RGT1-RELATED-RELATED"/>
    <property type="match status" value="1"/>
</dbReference>
<dbReference type="PROSITE" id="PS00463">
    <property type="entry name" value="ZN2_CY6_FUNGAL_1"/>
    <property type="match status" value="1"/>
</dbReference>
<dbReference type="SMART" id="SM00066">
    <property type="entry name" value="GAL4"/>
    <property type="match status" value="1"/>
</dbReference>
<evidence type="ECO:0000259" key="3">
    <source>
        <dbReference type="PROSITE" id="PS50048"/>
    </source>
</evidence>
<sequence length="456" mass="49254">MQPQKRKSCEACRSRKLKCSGKDSTGCSRCVRLGLVCDFHDKGMPGRPRKWSIVELGEEQQQQQQHQHRRRRRSTHARHAKHNERQVRSFGGQQDEARDRDTRVNDQTMTPLFSPDEGSSIAATSSGDSADTVFSDAIFSSGDDFGALPFLDFDMSGQLDALPLDSFRSCLIGVEHDMELPSPSSAITTTTAAAASTSTSTSTLASVSASGPAAAAAAAAVGLEPACDCDCAKQVFDVIRSLNTHAVSHNTVRTLRQGGDLFDTLLTCPKCYDVSRPPRVTLQNVLLIGRLCLKVTAGYQRYLRWLRDYCSGLAEGNMCGDTVYLTLSGDGAGEPGGGDAGSSSGSGSGSGSPLLLGFQTTSNGFYDVVTQGLKTDADRLARLGGRLAERQRQRHLIGHMACPDQDGRCWKERDCYADPDPSDVCPQSAAARTLIPCYRIVDEVRAKIRQFEDALA</sequence>
<evidence type="ECO:0000256" key="2">
    <source>
        <dbReference type="SAM" id="MobiDB-lite"/>
    </source>
</evidence>
<keyword evidence="1" id="KW-0539">Nucleus</keyword>
<feature type="region of interest" description="Disordered" evidence="2">
    <location>
        <begin position="57"/>
        <end position="126"/>
    </location>
</feature>
<organism evidence="4 5">
    <name type="scientific">Colletotrichum higginsianum</name>
    <dbReference type="NCBI Taxonomy" id="80884"/>
    <lineage>
        <taxon>Eukaryota</taxon>
        <taxon>Fungi</taxon>
        <taxon>Dikarya</taxon>
        <taxon>Ascomycota</taxon>
        <taxon>Pezizomycotina</taxon>
        <taxon>Sordariomycetes</taxon>
        <taxon>Hypocreomycetidae</taxon>
        <taxon>Glomerellales</taxon>
        <taxon>Glomerellaceae</taxon>
        <taxon>Colletotrichum</taxon>
        <taxon>Colletotrichum destructivum species complex</taxon>
    </lineage>
</organism>
<feature type="compositionally biased region" description="Basic and acidic residues" evidence="2">
    <location>
        <begin position="95"/>
        <end position="104"/>
    </location>
</feature>
<comment type="caution">
    <text evidence="4">The sequence shown here is derived from an EMBL/GenBank/DDBJ whole genome shotgun (WGS) entry which is preliminary data.</text>
</comment>
<dbReference type="SUPFAM" id="SSF57701">
    <property type="entry name" value="Zn2/Cys6 DNA-binding domain"/>
    <property type="match status" value="1"/>
</dbReference>
<feature type="compositionally biased region" description="Basic residues" evidence="2">
    <location>
        <begin position="66"/>
        <end position="82"/>
    </location>
</feature>
<dbReference type="EMBL" id="MWPZ01000005">
    <property type="protein sequence ID" value="TIC96948.1"/>
    <property type="molecule type" value="Genomic_DNA"/>
</dbReference>
<evidence type="ECO:0000313" key="4">
    <source>
        <dbReference type="EMBL" id="TIC96948.1"/>
    </source>
</evidence>
<dbReference type="CDD" id="cd00067">
    <property type="entry name" value="GAL4"/>
    <property type="match status" value="1"/>
</dbReference>
<dbReference type="Pfam" id="PF00172">
    <property type="entry name" value="Zn_clus"/>
    <property type="match status" value="1"/>
</dbReference>
<dbReference type="Gene3D" id="4.10.240.10">
    <property type="entry name" value="Zn(2)-C6 fungal-type DNA-binding domain"/>
    <property type="match status" value="1"/>
</dbReference>
<reference evidence="4 5" key="1">
    <citation type="journal article" date="2019" name="Genome Biol. Evol.">
        <title>Genomic Plasticity Mediated by Transposable Elements in the Plant Pathogenic Fungus Colletotrichum higginsianum.</title>
        <authorList>
            <person name="Tsushima A."/>
            <person name="Gan P."/>
            <person name="Kumakura N."/>
            <person name="Narusaka M."/>
            <person name="Takano Y."/>
            <person name="Narusaka Y."/>
            <person name="Shirasu K."/>
        </authorList>
    </citation>
    <scope>NUCLEOTIDE SEQUENCE [LARGE SCALE GENOMIC DNA]</scope>
    <source>
        <strain evidence="4 5">MAFF305635-RFP</strain>
    </source>
</reference>
<dbReference type="GO" id="GO:0000981">
    <property type="term" value="F:DNA-binding transcription factor activity, RNA polymerase II-specific"/>
    <property type="evidence" value="ECO:0007669"/>
    <property type="project" value="InterPro"/>
</dbReference>
<evidence type="ECO:0000313" key="5">
    <source>
        <dbReference type="Proteomes" id="UP000305883"/>
    </source>
</evidence>
<proteinExistence type="predicted"/>
<protein>
    <recommendedName>
        <fullName evidence="3">Zn(2)-C6 fungal-type domain-containing protein</fullName>
    </recommendedName>
</protein>